<evidence type="ECO:0000256" key="2">
    <source>
        <dbReference type="ARBA" id="ARBA00005179"/>
    </source>
</evidence>
<dbReference type="GO" id="GO:0020037">
    <property type="term" value="F:heme binding"/>
    <property type="evidence" value="ECO:0007669"/>
    <property type="project" value="InterPro"/>
</dbReference>
<reference evidence="11 12" key="1">
    <citation type="journal article" date="2012" name="BMC Genomics">
        <title>Comparative genomics of the white-rot fungi, Phanerochaete carnosa and P. chrysosporium, to elucidate the genetic basis of the distinct wood types they colonize.</title>
        <authorList>
            <person name="Suzuki H."/>
            <person name="MacDonald J."/>
            <person name="Syed K."/>
            <person name="Salamov A."/>
            <person name="Hori C."/>
            <person name="Aerts A."/>
            <person name="Henrissat B."/>
            <person name="Wiebenga A."/>
            <person name="vanKuyk P.A."/>
            <person name="Barry K."/>
            <person name="Lindquist E."/>
            <person name="LaButti K."/>
            <person name="Lapidus A."/>
            <person name="Lucas S."/>
            <person name="Coutinho P."/>
            <person name="Gong Y."/>
            <person name="Samejima M."/>
            <person name="Mahadevan R."/>
            <person name="Abou-Zaid M."/>
            <person name="de Vries R.P."/>
            <person name="Igarashi K."/>
            <person name="Yadav J.S."/>
            <person name="Grigoriev I.V."/>
            <person name="Master E.R."/>
        </authorList>
    </citation>
    <scope>NUCLEOTIDE SEQUENCE [LARGE SCALE GENOMIC DNA]</scope>
    <source>
        <strain evidence="11 12">HHB-10118-sp</strain>
    </source>
</reference>
<evidence type="ECO:0000256" key="8">
    <source>
        <dbReference type="ARBA" id="ARBA00023033"/>
    </source>
</evidence>
<dbReference type="InterPro" id="IPR017972">
    <property type="entry name" value="Cyt_P450_CS"/>
</dbReference>
<keyword evidence="8 10" id="KW-0503">Monooxygenase</keyword>
<sequence length="540" mass="61535">MFTPVTNACCLFVAWLVLRNYRWLTHRSIWYIRGPSVKSALLGNVRDMAYQENVGDLDFKYMREYGAVWKMQYALGSKVLMVADPKALQHIFHKSGYLYPKTTQARLSAFIIAGKNILWAPTGDIHSRHRKVMNPAFSTPQLRSFLPIFRKSSAKLCQLWKDQILSQAPGGATILVNIWLARTTLDVIGEAAFGFEFGALYNSDNELSKAYHNMFADSMLYPTAWNAVFQTLWDYIPDSILECVRYVPTREYARFQYTMRIFNKYSQQLIAQKSAAPVDDKSSRDVMSILVRANASEDPRSKLSDEEMVSEMCALTLAGHETTANTITWMLWELAKHPEYQEKLRVEIAQKRAEVIARGESDFGVDDLESMGYFQATIKETLRYHCIVFHLNRVASQDDVIPLTYPIVTSIGKTISEIPVAAGQVIMPNIAVYNRLPEMWGADAHEWDPMRYIDGRVHTQIRLGMFENLMTFSAGVRGCIGWRFSVIETQAIVADLIENFQFSIPEDKPEIVRVPATIMSPMVKGMMHEGSQMPLHVTIV</sequence>
<accession>K5VZ47</accession>
<evidence type="ECO:0000256" key="4">
    <source>
        <dbReference type="ARBA" id="ARBA00022617"/>
    </source>
</evidence>
<evidence type="ECO:0000313" key="12">
    <source>
        <dbReference type="Proteomes" id="UP000008370"/>
    </source>
</evidence>
<dbReference type="InterPro" id="IPR036396">
    <property type="entry name" value="Cyt_P450_sf"/>
</dbReference>
<evidence type="ECO:0000313" key="11">
    <source>
        <dbReference type="EMBL" id="EKM51869.1"/>
    </source>
</evidence>
<comment type="pathway">
    <text evidence="2">Secondary metabolite biosynthesis.</text>
</comment>
<dbReference type="GO" id="GO:0004497">
    <property type="term" value="F:monooxygenase activity"/>
    <property type="evidence" value="ECO:0007669"/>
    <property type="project" value="UniProtKB-KW"/>
</dbReference>
<dbReference type="OrthoDB" id="1470350at2759"/>
<dbReference type="Pfam" id="PF00067">
    <property type="entry name" value="p450"/>
    <property type="match status" value="1"/>
</dbReference>
<dbReference type="InterPro" id="IPR002401">
    <property type="entry name" value="Cyt_P450_E_grp-I"/>
</dbReference>
<dbReference type="Gene3D" id="1.10.630.10">
    <property type="entry name" value="Cytochrome P450"/>
    <property type="match status" value="1"/>
</dbReference>
<keyword evidence="6 10" id="KW-0560">Oxidoreductase</keyword>
<dbReference type="SUPFAM" id="SSF48264">
    <property type="entry name" value="Cytochrome P450"/>
    <property type="match status" value="1"/>
</dbReference>
<dbReference type="KEGG" id="pco:PHACADRAFT_262258"/>
<evidence type="ECO:0000256" key="7">
    <source>
        <dbReference type="ARBA" id="ARBA00023004"/>
    </source>
</evidence>
<proteinExistence type="inferred from homology"/>
<organism evidence="11 12">
    <name type="scientific">Phanerochaete carnosa (strain HHB-10118-sp)</name>
    <name type="common">White-rot fungus</name>
    <name type="synonym">Peniophora carnosa</name>
    <dbReference type="NCBI Taxonomy" id="650164"/>
    <lineage>
        <taxon>Eukaryota</taxon>
        <taxon>Fungi</taxon>
        <taxon>Dikarya</taxon>
        <taxon>Basidiomycota</taxon>
        <taxon>Agaricomycotina</taxon>
        <taxon>Agaricomycetes</taxon>
        <taxon>Polyporales</taxon>
        <taxon>Phanerochaetaceae</taxon>
        <taxon>Phanerochaete</taxon>
    </lineage>
</organism>
<dbReference type="HOGENOM" id="CLU_001570_5_11_1"/>
<protein>
    <recommendedName>
        <fullName evidence="13">Cytochrome P450</fullName>
    </recommendedName>
</protein>
<comment type="cofactor">
    <cofactor evidence="1 9">
        <name>heme</name>
        <dbReference type="ChEBI" id="CHEBI:30413"/>
    </cofactor>
</comment>
<dbReference type="PRINTS" id="PR00463">
    <property type="entry name" value="EP450I"/>
</dbReference>
<evidence type="ECO:0000256" key="5">
    <source>
        <dbReference type="ARBA" id="ARBA00022723"/>
    </source>
</evidence>
<dbReference type="EMBL" id="JH930476">
    <property type="protein sequence ID" value="EKM51869.1"/>
    <property type="molecule type" value="Genomic_DNA"/>
</dbReference>
<dbReference type="RefSeq" id="XP_007399662.1">
    <property type="nucleotide sequence ID" value="XM_007399600.1"/>
</dbReference>
<dbReference type="PANTHER" id="PTHR24305:SF166">
    <property type="entry name" value="CYTOCHROME P450 12A4, MITOCHONDRIAL-RELATED"/>
    <property type="match status" value="1"/>
</dbReference>
<keyword evidence="4 9" id="KW-0349">Heme</keyword>
<name>K5VZ47_PHACS</name>
<dbReference type="GeneID" id="18918230"/>
<feature type="binding site" description="axial binding residue" evidence="9">
    <location>
        <position position="479"/>
    </location>
    <ligand>
        <name>heme</name>
        <dbReference type="ChEBI" id="CHEBI:30413"/>
    </ligand>
    <ligandPart>
        <name>Fe</name>
        <dbReference type="ChEBI" id="CHEBI:18248"/>
    </ligandPart>
</feature>
<dbReference type="PROSITE" id="PS00086">
    <property type="entry name" value="CYTOCHROME_P450"/>
    <property type="match status" value="1"/>
</dbReference>
<keyword evidence="5 9" id="KW-0479">Metal-binding</keyword>
<evidence type="ECO:0000256" key="9">
    <source>
        <dbReference type="PIRSR" id="PIRSR602401-1"/>
    </source>
</evidence>
<comment type="similarity">
    <text evidence="3 10">Belongs to the cytochrome P450 family.</text>
</comment>
<dbReference type="AlphaFoldDB" id="K5VZ47"/>
<dbReference type="GO" id="GO:0016705">
    <property type="term" value="F:oxidoreductase activity, acting on paired donors, with incorporation or reduction of molecular oxygen"/>
    <property type="evidence" value="ECO:0007669"/>
    <property type="project" value="InterPro"/>
</dbReference>
<evidence type="ECO:0000256" key="1">
    <source>
        <dbReference type="ARBA" id="ARBA00001971"/>
    </source>
</evidence>
<evidence type="ECO:0008006" key="13">
    <source>
        <dbReference type="Google" id="ProtNLM"/>
    </source>
</evidence>
<evidence type="ECO:0000256" key="6">
    <source>
        <dbReference type="ARBA" id="ARBA00023002"/>
    </source>
</evidence>
<dbReference type="InterPro" id="IPR050121">
    <property type="entry name" value="Cytochrome_P450_monoxygenase"/>
</dbReference>
<evidence type="ECO:0000256" key="3">
    <source>
        <dbReference type="ARBA" id="ARBA00010617"/>
    </source>
</evidence>
<dbReference type="InterPro" id="IPR001128">
    <property type="entry name" value="Cyt_P450"/>
</dbReference>
<evidence type="ECO:0000256" key="10">
    <source>
        <dbReference type="RuleBase" id="RU000461"/>
    </source>
</evidence>
<dbReference type="PRINTS" id="PR00385">
    <property type="entry name" value="P450"/>
</dbReference>
<keyword evidence="7 9" id="KW-0408">Iron</keyword>
<dbReference type="Proteomes" id="UP000008370">
    <property type="component" value="Unassembled WGS sequence"/>
</dbReference>
<dbReference type="InParanoid" id="K5VZ47"/>
<dbReference type="PANTHER" id="PTHR24305">
    <property type="entry name" value="CYTOCHROME P450"/>
    <property type="match status" value="1"/>
</dbReference>
<dbReference type="GO" id="GO:0005506">
    <property type="term" value="F:iron ion binding"/>
    <property type="evidence" value="ECO:0007669"/>
    <property type="project" value="InterPro"/>
</dbReference>
<gene>
    <name evidence="11" type="ORF">PHACADRAFT_262258</name>
</gene>
<keyword evidence="12" id="KW-1185">Reference proteome</keyword>